<dbReference type="InterPro" id="IPR057024">
    <property type="entry name" value="Znr_FGT1_1"/>
</dbReference>
<dbReference type="Pfam" id="PF23547">
    <property type="entry name" value="Zn_ribbon_FGT1_1"/>
    <property type="match status" value="1"/>
</dbReference>
<comment type="similarity">
    <text evidence="1">Belongs to the SBNO family.</text>
</comment>
<reference evidence="7" key="1">
    <citation type="submission" date="2020-06" db="EMBL/GenBank/DDBJ databases">
        <authorList>
            <person name="Li T."/>
            <person name="Hu X."/>
            <person name="Zhang T."/>
            <person name="Song X."/>
            <person name="Zhang H."/>
            <person name="Dai N."/>
            <person name="Sheng W."/>
            <person name="Hou X."/>
            <person name="Wei L."/>
        </authorList>
    </citation>
    <scope>NUCLEOTIDE SEQUENCE</scope>
    <source>
        <strain evidence="7">G01</strain>
        <tissue evidence="7">Leaf</tissue>
    </source>
</reference>
<dbReference type="InterPro" id="IPR057025">
    <property type="entry name" value="Znr_FGT1_2"/>
</dbReference>
<reference evidence="7" key="2">
    <citation type="journal article" date="2024" name="Plant">
        <title>Genomic evolution and insights into agronomic trait innovations of Sesamum species.</title>
        <authorList>
            <person name="Miao H."/>
            <person name="Wang L."/>
            <person name="Qu L."/>
            <person name="Liu H."/>
            <person name="Sun Y."/>
            <person name="Le M."/>
            <person name="Wang Q."/>
            <person name="Wei S."/>
            <person name="Zheng Y."/>
            <person name="Lin W."/>
            <person name="Duan Y."/>
            <person name="Cao H."/>
            <person name="Xiong S."/>
            <person name="Wang X."/>
            <person name="Wei L."/>
            <person name="Li C."/>
            <person name="Ma Q."/>
            <person name="Ju M."/>
            <person name="Zhao R."/>
            <person name="Li G."/>
            <person name="Mu C."/>
            <person name="Tian Q."/>
            <person name="Mei H."/>
            <person name="Zhang T."/>
            <person name="Gao T."/>
            <person name="Zhang H."/>
        </authorList>
    </citation>
    <scope>NUCLEOTIDE SEQUENCE</scope>
    <source>
        <strain evidence="7">G01</strain>
    </source>
</reference>
<dbReference type="GO" id="GO:0042393">
    <property type="term" value="F:histone binding"/>
    <property type="evidence" value="ECO:0007669"/>
    <property type="project" value="TreeGrafter"/>
</dbReference>
<protein>
    <submittedName>
        <fullName evidence="7">Protein FORGETTER 1</fullName>
    </submittedName>
</protein>
<evidence type="ECO:0000256" key="2">
    <source>
        <dbReference type="ARBA" id="ARBA00023015"/>
    </source>
</evidence>
<dbReference type="InterPro" id="IPR027417">
    <property type="entry name" value="P-loop_NTPase"/>
</dbReference>
<dbReference type="AlphaFoldDB" id="A0AAW2PBW2"/>
<feature type="domain" description="FORGETTER1 first zinc ribbon" evidence="5">
    <location>
        <begin position="32"/>
        <end position="66"/>
    </location>
</feature>
<dbReference type="SUPFAM" id="SSF52540">
    <property type="entry name" value="P-loop containing nucleoside triphosphate hydrolases"/>
    <property type="match status" value="1"/>
</dbReference>
<dbReference type="PANTHER" id="PTHR12706">
    <property type="entry name" value="STRAWBERRY NOTCH-RELATED"/>
    <property type="match status" value="1"/>
</dbReference>
<name>A0AAW2PBW2_9LAMI</name>
<organism evidence="7">
    <name type="scientific">Sesamum angustifolium</name>
    <dbReference type="NCBI Taxonomy" id="2727405"/>
    <lineage>
        <taxon>Eukaryota</taxon>
        <taxon>Viridiplantae</taxon>
        <taxon>Streptophyta</taxon>
        <taxon>Embryophyta</taxon>
        <taxon>Tracheophyta</taxon>
        <taxon>Spermatophyta</taxon>
        <taxon>Magnoliopsida</taxon>
        <taxon>eudicotyledons</taxon>
        <taxon>Gunneridae</taxon>
        <taxon>Pentapetalae</taxon>
        <taxon>asterids</taxon>
        <taxon>lamiids</taxon>
        <taxon>Lamiales</taxon>
        <taxon>Pedaliaceae</taxon>
        <taxon>Sesamum</taxon>
    </lineage>
</organism>
<dbReference type="GO" id="GO:0031490">
    <property type="term" value="F:chromatin DNA binding"/>
    <property type="evidence" value="ECO:0007669"/>
    <property type="project" value="TreeGrafter"/>
</dbReference>
<dbReference type="GO" id="GO:0006355">
    <property type="term" value="P:regulation of DNA-templated transcription"/>
    <property type="evidence" value="ECO:0007669"/>
    <property type="project" value="InterPro"/>
</dbReference>
<evidence type="ECO:0000259" key="6">
    <source>
        <dbReference type="Pfam" id="PF23548"/>
    </source>
</evidence>
<keyword evidence="3" id="KW-0804">Transcription</keyword>
<dbReference type="PANTHER" id="PTHR12706:SF13">
    <property type="entry name" value="PROTEIN FORGETTER 1"/>
    <property type="match status" value="1"/>
</dbReference>
<dbReference type="EMBL" id="JACGWK010000005">
    <property type="protein sequence ID" value="KAL0353362.1"/>
    <property type="molecule type" value="Genomic_DNA"/>
</dbReference>
<feature type="domain" description="FORGETTER1 second zinc ribbon" evidence="6">
    <location>
        <begin position="93"/>
        <end position="125"/>
    </location>
</feature>
<dbReference type="Pfam" id="PF13872">
    <property type="entry name" value="AAA_34"/>
    <property type="match status" value="1"/>
</dbReference>
<dbReference type="Pfam" id="PF23548">
    <property type="entry name" value="Zn_ribbon_FGT1_2"/>
    <property type="match status" value="1"/>
</dbReference>
<comment type="caution">
    <text evidence="7">The sequence shown here is derived from an EMBL/GenBank/DDBJ whole genome shotgun (WGS) entry which is preliminary data.</text>
</comment>
<evidence type="ECO:0000259" key="4">
    <source>
        <dbReference type="Pfam" id="PF13872"/>
    </source>
</evidence>
<dbReference type="InterPro" id="IPR039187">
    <property type="entry name" value="SNO_AAA"/>
</dbReference>
<keyword evidence="2" id="KW-0805">Transcription regulation</keyword>
<evidence type="ECO:0000259" key="5">
    <source>
        <dbReference type="Pfam" id="PF23547"/>
    </source>
</evidence>
<dbReference type="GO" id="GO:0005634">
    <property type="term" value="C:nucleus"/>
    <property type="evidence" value="ECO:0007669"/>
    <property type="project" value="TreeGrafter"/>
</dbReference>
<dbReference type="FunFam" id="3.40.50.300:FF:000342">
    <property type="entry name" value="Protein strawberry notch homolog 2"/>
    <property type="match status" value="1"/>
</dbReference>
<evidence type="ECO:0000313" key="7">
    <source>
        <dbReference type="EMBL" id="KAL0353362.1"/>
    </source>
</evidence>
<feature type="domain" description="Strawberry notch AAA" evidence="4">
    <location>
        <begin position="179"/>
        <end position="457"/>
    </location>
</feature>
<dbReference type="InterPro" id="IPR026741">
    <property type="entry name" value="SNO"/>
</dbReference>
<dbReference type="Gene3D" id="3.40.50.300">
    <property type="entry name" value="P-loop containing nucleotide triphosphate hydrolases"/>
    <property type="match status" value="1"/>
</dbReference>
<sequence length="459" mass="49596">MGQPSLPLHDCPPAPQPLPPPAQVGAVATGGCQVRCAGCKMVLTVLPGLTEFVCPTCQLPQMLPPELMRSTQAQAQAQQQRSAPAHGIDPTKIQLPCVNCKAILNVPHGLSRFNCPQCLISLAVDLSKIGQVLPSVRPPLPPEEVNEVAIEVEREEDEGGLAGETFMDYRPSKLSIGPPHPDPIVETSSLSAVQPPEPTYNLKIKDDLESSKALSCLQIETLVYASQRHLQHLPNGARAGFFLGDGAGVGKGRTIAGLIWENWQHGRRKALWISVGSDLKFDARRDLDDVGATCIEVHALNKLPYSKLDSKSVGVKEGVVFLTYSSLIASSEKGRSRLHQLVQWCGQFDGLIVFDECHKAKNLVPEAGGQPTKTGEAVLDIQARLPQARVIYCSATGASEPRNMGYMVRLGLWGAGTSFADFREFLGASGNLLFGMYVCRTLSYKGAEFEDVEVPLETT</sequence>
<accession>A0AAW2PBW2</accession>
<evidence type="ECO:0000256" key="3">
    <source>
        <dbReference type="ARBA" id="ARBA00023163"/>
    </source>
</evidence>
<evidence type="ECO:0000256" key="1">
    <source>
        <dbReference type="ARBA" id="ARBA00006992"/>
    </source>
</evidence>
<gene>
    <name evidence="7" type="ORF">Sangu_0917500</name>
</gene>
<proteinExistence type="inferred from homology"/>